<dbReference type="InterPro" id="IPR036291">
    <property type="entry name" value="NAD(P)-bd_dom_sf"/>
</dbReference>
<comment type="similarity">
    <text evidence="1 3">Belongs to the short-chain dehydrogenases/reductases (SDR) family.</text>
</comment>
<evidence type="ECO:0000313" key="5">
    <source>
        <dbReference type="Proteomes" id="UP000634139"/>
    </source>
</evidence>
<evidence type="ECO:0000256" key="3">
    <source>
        <dbReference type="RuleBase" id="RU000363"/>
    </source>
</evidence>
<keyword evidence="5" id="KW-1185">Reference proteome</keyword>
<protein>
    <submittedName>
        <fullName evidence="4">Uncharacterized protein</fullName>
    </submittedName>
</protein>
<reference evidence="4" key="1">
    <citation type="journal article" date="2014" name="Int. J. Syst. Evol. Microbiol.">
        <title>Complete genome sequence of Corynebacterium casei LMG S-19264T (=DSM 44701T), isolated from a smear-ripened cheese.</title>
        <authorList>
            <consortium name="US DOE Joint Genome Institute (JGI-PGF)"/>
            <person name="Walter F."/>
            <person name="Albersmeier A."/>
            <person name="Kalinowski J."/>
            <person name="Ruckert C."/>
        </authorList>
    </citation>
    <scope>NUCLEOTIDE SEQUENCE</scope>
    <source>
        <strain evidence="4">KCTC 32422</strain>
    </source>
</reference>
<comment type="caution">
    <text evidence="4">The sequence shown here is derived from an EMBL/GenBank/DDBJ whole genome shotgun (WGS) entry which is preliminary data.</text>
</comment>
<dbReference type="PANTHER" id="PTHR43391:SF12">
    <property type="entry name" value="OXIDOREDUCTASE EPHD-RELATED"/>
    <property type="match status" value="1"/>
</dbReference>
<keyword evidence="2" id="KW-0560">Oxidoreductase</keyword>
<dbReference type="Proteomes" id="UP000634139">
    <property type="component" value="Unassembled WGS sequence"/>
</dbReference>
<evidence type="ECO:0000313" key="4">
    <source>
        <dbReference type="EMBL" id="GGZ91850.1"/>
    </source>
</evidence>
<dbReference type="InterPro" id="IPR002347">
    <property type="entry name" value="SDR_fam"/>
</dbReference>
<accession>A0A918RE05</accession>
<dbReference type="EMBL" id="BMZD01000002">
    <property type="protein sequence ID" value="GGZ91850.1"/>
    <property type="molecule type" value="Genomic_DNA"/>
</dbReference>
<dbReference type="GO" id="GO:0016491">
    <property type="term" value="F:oxidoreductase activity"/>
    <property type="evidence" value="ECO:0007669"/>
    <property type="project" value="UniProtKB-KW"/>
</dbReference>
<dbReference type="RefSeq" id="WP_189539241.1">
    <property type="nucleotide sequence ID" value="NZ_BMZD01000002.1"/>
</dbReference>
<evidence type="ECO:0000256" key="2">
    <source>
        <dbReference type="ARBA" id="ARBA00023002"/>
    </source>
</evidence>
<dbReference type="AlphaFoldDB" id="A0A918RE05"/>
<dbReference type="PRINTS" id="PR00081">
    <property type="entry name" value="GDHRDH"/>
</dbReference>
<reference evidence="4" key="2">
    <citation type="submission" date="2020-09" db="EMBL/GenBank/DDBJ databases">
        <authorList>
            <person name="Sun Q."/>
            <person name="Kim S."/>
        </authorList>
    </citation>
    <scope>NUCLEOTIDE SEQUENCE</scope>
    <source>
        <strain evidence="4">KCTC 32422</strain>
    </source>
</reference>
<organism evidence="4 5">
    <name type="scientific">Novosphingobium arvoryzae</name>
    <dbReference type="NCBI Taxonomy" id="1256514"/>
    <lineage>
        <taxon>Bacteria</taxon>
        <taxon>Pseudomonadati</taxon>
        <taxon>Pseudomonadota</taxon>
        <taxon>Alphaproteobacteria</taxon>
        <taxon>Sphingomonadales</taxon>
        <taxon>Sphingomonadaceae</taxon>
        <taxon>Novosphingobium</taxon>
    </lineage>
</organism>
<dbReference type="Gene3D" id="3.40.50.720">
    <property type="entry name" value="NAD(P)-binding Rossmann-like Domain"/>
    <property type="match status" value="1"/>
</dbReference>
<dbReference type="Pfam" id="PF00106">
    <property type="entry name" value="adh_short"/>
    <property type="match status" value="1"/>
</dbReference>
<proteinExistence type="inferred from homology"/>
<dbReference type="PRINTS" id="PR00080">
    <property type="entry name" value="SDRFAMILY"/>
</dbReference>
<dbReference type="SUPFAM" id="SSF51735">
    <property type="entry name" value="NAD(P)-binding Rossmann-fold domains"/>
    <property type="match status" value="1"/>
</dbReference>
<name>A0A918RE05_9SPHN</name>
<dbReference type="CDD" id="cd05233">
    <property type="entry name" value="SDR_c"/>
    <property type="match status" value="1"/>
</dbReference>
<sequence length="284" mass="29577">MHITDFTGRTAFITGGASGIGLGIARVLAERGARVVIADLRADHIDTALASFAGGARSNAVTALQLDVTSREAYADAAARMQAEFGGIDILVNNAGVGLEGPVLKATYADYDFGFGVNVGGVINGFVTFLPQMIAHGRGGHIVSTASLAAEVVMPPHLAIYAASKAAVCHYCEAVKPELAEHGIGVSILLPGPIKSNIHQASQNRPEHLRSGSGFVESEAQLARRQVGADWMEPDVVGNMVADGIVANATYIVTHGIFKDWQRARAAAVLDATPDVENAAVRGI</sequence>
<evidence type="ECO:0000256" key="1">
    <source>
        <dbReference type="ARBA" id="ARBA00006484"/>
    </source>
</evidence>
<gene>
    <name evidence="4" type="ORF">GCM10011617_09040</name>
</gene>
<dbReference type="FunFam" id="3.40.50.720:FF:000084">
    <property type="entry name" value="Short-chain dehydrogenase reductase"/>
    <property type="match status" value="1"/>
</dbReference>
<dbReference type="PANTHER" id="PTHR43391">
    <property type="entry name" value="RETINOL DEHYDROGENASE-RELATED"/>
    <property type="match status" value="1"/>
</dbReference>